<protein>
    <submittedName>
        <fullName evidence="1">Uncharacterized protein</fullName>
    </submittedName>
</protein>
<dbReference type="Proteomes" id="UP001241377">
    <property type="component" value="Unassembled WGS sequence"/>
</dbReference>
<evidence type="ECO:0000313" key="1">
    <source>
        <dbReference type="EMBL" id="KAJ9096285.1"/>
    </source>
</evidence>
<keyword evidence="2" id="KW-1185">Reference proteome</keyword>
<organism evidence="1 2">
    <name type="scientific">Naganishia cerealis</name>
    <dbReference type="NCBI Taxonomy" id="610337"/>
    <lineage>
        <taxon>Eukaryota</taxon>
        <taxon>Fungi</taxon>
        <taxon>Dikarya</taxon>
        <taxon>Basidiomycota</taxon>
        <taxon>Agaricomycotina</taxon>
        <taxon>Tremellomycetes</taxon>
        <taxon>Filobasidiales</taxon>
        <taxon>Filobasidiaceae</taxon>
        <taxon>Naganishia</taxon>
    </lineage>
</organism>
<dbReference type="EMBL" id="JASBWR010000094">
    <property type="protein sequence ID" value="KAJ9096285.1"/>
    <property type="molecule type" value="Genomic_DNA"/>
</dbReference>
<gene>
    <name evidence="1" type="ORF">QFC19_007249</name>
</gene>
<accession>A0ACC2VBH9</accession>
<comment type="caution">
    <text evidence="1">The sequence shown here is derived from an EMBL/GenBank/DDBJ whole genome shotgun (WGS) entry which is preliminary data.</text>
</comment>
<name>A0ACC2VBH9_9TREE</name>
<reference evidence="1" key="1">
    <citation type="submission" date="2023-04" db="EMBL/GenBank/DDBJ databases">
        <title>Draft Genome sequencing of Naganishia species isolated from polar environments using Oxford Nanopore Technology.</title>
        <authorList>
            <person name="Leo P."/>
            <person name="Venkateswaran K."/>
        </authorList>
    </citation>
    <scope>NUCLEOTIDE SEQUENCE</scope>
    <source>
        <strain evidence="1">MNA-CCFEE 5261</strain>
    </source>
</reference>
<sequence length="1143" mass="122982">MKGETIFRIQGMTCAACSGAVEEAISSLNGVDLVSVSLMTEEAKVWHDKNICTAPEIRQAIENCGFEADNGRMGTQERLIETKLSIQGMTCGSCSASITEALEKLPGVEMVAVSLVTETGLVKHSSSVLVDQVSETIENCGFEVTVVDSSAASLGNVNTVTSHFNVTGMTCASCSGSITNALEALPGVNAVVVSLLTNQAVVTHEGLLDAQQIIDTISDCGFEATLAGSSSTAEANEVEEVVLQIHGVNETTDLNAFRYNLEAFLQSNAGVISHKLALGSVDSDAMNHSSENSHTIQALHAPDTDHTQEEGILVDELSVTYLPSQVGIRDLVDGINSSFPELTFTVVNSVDQACAAQLKMLSRVKEIQYWKSNFIWSLSLGIPVMIFHHVQHLKPFNSALIFPGLYWVSLLQMVPSAYVQFVLGHTFIRKLIKCIRRKGGANMDVLVSLSTLISFFFSVFALFLSVWSGQTSRPPRLLFDTNVMLICFISLGKCLENRAKGATSTALSNLLELSPTTCVIVTDLAMYESWAASHAEESKTEEMIDFPTREIGIDLIQPNDIAVALPGSKIPADGIILYGSSEIDESIITGESIPVFKTKGDPVIGGSINGPHLIHIRVLKTGKKSQLQQIINLVRDSQTTKAPVQRLADRLASRFVPCVLALAFLTLMFWIFTCYLGNESKLPKAFMKDENGKYFVCLKLAISVIVVACPCALGLAAPTAVMVGTGVGASHGALIKGGEVLENANKIGIILLDKTGTLTTGDMTVSKAVKEDESLSDVDYWKLVGTVEGSSEHPLGKAIMKYARLQAGLKFEEDSFDTVMSNFEVLTGMGVTADVKIAEKGKPYSIAIGNHRLLQSRYPEIELPSQENDHTSKAYVIIDGRLSGLISLTDSLRHNAKDVVNYLRYNLGIQVGIVTGDNKSSAYHIAKQLDLPQGNVFAEVLAINKDKVVASIKEKFQCGVAFVGDGINDAPALVKADIGMAISSGTDVAIDSADIVLLSTAGNTDQGIAGIPTALSISRSTLRKIKTNFGLSVVYNALMVPFAMGLFLPLNLMLPPIAAGGAMAMSSVSVVASSLMLKRWKPPIIATDNTVQEDQLYGFTLQGSTSDDFKQLQRLGRTRRFGNGKFWGRRPNTNAYELVPTLF</sequence>
<proteinExistence type="predicted"/>
<evidence type="ECO:0000313" key="2">
    <source>
        <dbReference type="Proteomes" id="UP001241377"/>
    </source>
</evidence>